<dbReference type="InterPro" id="IPR018755">
    <property type="entry name" value="Phage_Mu_Gp48"/>
</dbReference>
<accession>G6XKW0</accession>
<sequence length="208" mass="23109">MRTAEDILQEWTSNLPQGSAWSRRSDGNLSKLLLARAQARALLETDIGYLSREISPLTAVLLQDDYEEVLDLPDYVGLISALSDQQRRMIDFLFWTTNGAASKQDFMDLAEKIGWTISITTFTPARFGQTCFGQPLYGVSWQYVWTVHVLSCTDDAVQFSVLRGKIEDECPAHTYVLFDTSKLVTDDAVAAPLGSFLLGINSLSQGDA</sequence>
<dbReference type="AlphaFoldDB" id="G6XKW0"/>
<dbReference type="EMBL" id="AGQV01000008">
    <property type="protein sequence ID" value="EHH67555.1"/>
    <property type="molecule type" value="Genomic_DNA"/>
</dbReference>
<dbReference type="eggNOG" id="COG3778">
    <property type="taxonomic scope" value="Bacteria"/>
</dbReference>
<evidence type="ECO:0000313" key="1">
    <source>
        <dbReference type="EMBL" id="EHH67555.1"/>
    </source>
</evidence>
<dbReference type="PATRIC" id="fig|1088869.3.peg.2120"/>
<proteinExistence type="predicted"/>
<comment type="caution">
    <text evidence="1">The sequence shown here is derived from an EMBL/GenBank/DDBJ whole genome shotgun (WGS) entry which is preliminary data.</text>
</comment>
<gene>
    <name evidence="1" type="ORF">GMO_21260</name>
</gene>
<dbReference type="STRING" id="1088869.GMO_21260"/>
<dbReference type="Proteomes" id="UP000004949">
    <property type="component" value="Unassembled WGS sequence"/>
</dbReference>
<name>G6XKW0_9PROT</name>
<evidence type="ECO:0000313" key="2">
    <source>
        <dbReference type="Proteomes" id="UP000004949"/>
    </source>
</evidence>
<organism evidence="1 2">
    <name type="scientific">Gluconobacter morbifer G707</name>
    <dbReference type="NCBI Taxonomy" id="1088869"/>
    <lineage>
        <taxon>Bacteria</taxon>
        <taxon>Pseudomonadati</taxon>
        <taxon>Pseudomonadota</taxon>
        <taxon>Alphaproteobacteria</taxon>
        <taxon>Acetobacterales</taxon>
        <taxon>Acetobacteraceae</taxon>
        <taxon>Gluconobacter</taxon>
    </lineage>
</organism>
<keyword evidence="2" id="KW-1185">Reference proteome</keyword>
<dbReference type="RefSeq" id="WP_008852273.1">
    <property type="nucleotide sequence ID" value="NZ_AGQV01000008.1"/>
</dbReference>
<reference evidence="1 2" key="1">
    <citation type="submission" date="2011-10" db="EMBL/GenBank/DDBJ databases">
        <title>Genome sequence of Gluconobacter morbifer G707, isolated from Drosophila gut.</title>
        <authorList>
            <person name="Lee W.-J."/>
            <person name="Kim E.-K."/>
        </authorList>
    </citation>
    <scope>NUCLEOTIDE SEQUENCE [LARGE SCALE GENOMIC DNA]</scope>
    <source>
        <strain evidence="1 2">G707</strain>
    </source>
</reference>
<dbReference type="Pfam" id="PF10076">
    <property type="entry name" value="Phage_Mu_Gp48"/>
    <property type="match status" value="1"/>
</dbReference>
<protein>
    <submittedName>
        <fullName evidence="1">Uncharacterized protein</fullName>
    </submittedName>
</protein>